<keyword evidence="3" id="KW-1185">Reference proteome</keyword>
<organism evidence="2 3">
    <name type="scientific">Mycobacterium nebraskense</name>
    <dbReference type="NCBI Taxonomy" id="244292"/>
    <lineage>
        <taxon>Bacteria</taxon>
        <taxon>Bacillati</taxon>
        <taxon>Actinomycetota</taxon>
        <taxon>Actinomycetes</taxon>
        <taxon>Mycobacteriales</taxon>
        <taxon>Mycobacteriaceae</taxon>
        <taxon>Mycobacterium</taxon>
    </lineage>
</organism>
<feature type="compositionally biased region" description="Polar residues" evidence="1">
    <location>
        <begin position="42"/>
        <end position="64"/>
    </location>
</feature>
<sequence length="83" mass="8269">MATAMGMLASLANPVRRELSLDSGDDIDSTAVRNRQEDAEESPQSAAGSIETSSAPADITSSASAAGGDVNGVMVEAATEALA</sequence>
<dbReference type="Proteomes" id="UP000193781">
    <property type="component" value="Unassembled WGS sequence"/>
</dbReference>
<proteinExistence type="predicted"/>
<reference evidence="2 3" key="1">
    <citation type="submission" date="2016-01" db="EMBL/GenBank/DDBJ databases">
        <title>The new phylogeny of the genus Mycobacterium.</title>
        <authorList>
            <person name="Tarcisio F."/>
            <person name="Conor M."/>
            <person name="Antonella G."/>
            <person name="Elisabetta G."/>
            <person name="Giulia F.S."/>
            <person name="Sara T."/>
            <person name="Anna F."/>
            <person name="Clotilde B."/>
            <person name="Roberto B."/>
            <person name="Veronica D.S."/>
            <person name="Fabio R."/>
            <person name="Monica P."/>
            <person name="Olivier J."/>
            <person name="Enrico T."/>
            <person name="Nicola S."/>
        </authorList>
    </citation>
    <scope>NUCLEOTIDE SEQUENCE [LARGE SCALE GENOMIC DNA]</scope>
    <source>
        <strain evidence="2 3">DSM 44803</strain>
    </source>
</reference>
<comment type="caution">
    <text evidence="2">The sequence shown here is derived from an EMBL/GenBank/DDBJ whole genome shotgun (WGS) entry which is preliminary data.</text>
</comment>
<evidence type="ECO:0000256" key="1">
    <source>
        <dbReference type="SAM" id="MobiDB-lite"/>
    </source>
</evidence>
<accession>A0A0F5NDN4</accession>
<gene>
    <name evidence="2" type="ORF">AWC17_13075</name>
</gene>
<evidence type="ECO:0000313" key="3">
    <source>
        <dbReference type="Proteomes" id="UP000193781"/>
    </source>
</evidence>
<dbReference type="AlphaFoldDB" id="A0A0F5NDN4"/>
<evidence type="ECO:0000313" key="2">
    <source>
        <dbReference type="EMBL" id="ORW17328.1"/>
    </source>
</evidence>
<dbReference type="EMBL" id="LQPH01000153">
    <property type="protein sequence ID" value="ORW17328.1"/>
    <property type="molecule type" value="Genomic_DNA"/>
</dbReference>
<protein>
    <submittedName>
        <fullName evidence="2">Uncharacterized protein</fullName>
    </submittedName>
</protein>
<name>A0A0F5NDN4_9MYCO</name>
<feature type="region of interest" description="Disordered" evidence="1">
    <location>
        <begin position="20"/>
        <end position="71"/>
    </location>
</feature>